<dbReference type="Pfam" id="PF01549">
    <property type="entry name" value="ShK"/>
    <property type="match status" value="1"/>
</dbReference>
<dbReference type="Gene3D" id="1.10.10.1940">
    <property type="match status" value="1"/>
</dbReference>
<dbReference type="OrthoDB" id="5819406at2759"/>
<dbReference type="Proteomes" id="UP000230423">
    <property type="component" value="Unassembled WGS sequence"/>
</dbReference>
<dbReference type="InterPro" id="IPR003582">
    <property type="entry name" value="ShKT_dom"/>
</dbReference>
<gene>
    <name evidence="4" type="ORF">TELCIR_01412</name>
</gene>
<reference evidence="4 5" key="1">
    <citation type="submission" date="2015-09" db="EMBL/GenBank/DDBJ databases">
        <title>Draft genome of the parasitic nematode Teladorsagia circumcincta isolate WARC Sus (inbred).</title>
        <authorList>
            <person name="Mitreva M."/>
        </authorList>
    </citation>
    <scope>NUCLEOTIDE SEQUENCE [LARGE SCALE GENOMIC DNA]</scope>
    <source>
        <strain evidence="4 5">S</strain>
    </source>
</reference>
<sequence>MAIFHQLFLTVLLSFSSVLAKEDCTKNTREDRCSAIFDNITNCNVGSYHPQLMECLVTCGKCDAFTCNNPQAETVLNCTALATQCNSTVWGRFMKEKCPATCGKCDVKNANLCKDASDSVLCSKMVVRLLTYASSSAAVKPSGKMDDSRSGPIVKAYLGLKSL</sequence>
<evidence type="ECO:0000259" key="3">
    <source>
        <dbReference type="PROSITE" id="PS51670"/>
    </source>
</evidence>
<keyword evidence="2" id="KW-0732">Signal</keyword>
<protein>
    <submittedName>
        <fullName evidence="4">ShTK domain protein</fullName>
    </submittedName>
</protein>
<comment type="caution">
    <text evidence="1">Lacks conserved residue(s) required for the propagation of feature annotation.</text>
</comment>
<dbReference type="EMBL" id="KZ345046">
    <property type="protein sequence ID" value="PIO76515.1"/>
    <property type="molecule type" value="Genomic_DNA"/>
</dbReference>
<proteinExistence type="predicted"/>
<accession>A0A2G9V204</accession>
<evidence type="ECO:0000313" key="4">
    <source>
        <dbReference type="EMBL" id="PIO76515.1"/>
    </source>
</evidence>
<evidence type="ECO:0000256" key="1">
    <source>
        <dbReference type="PROSITE-ProRule" id="PRU01005"/>
    </source>
</evidence>
<dbReference type="PROSITE" id="PS51670">
    <property type="entry name" value="SHKT"/>
    <property type="match status" value="1"/>
</dbReference>
<dbReference type="SMART" id="SM00254">
    <property type="entry name" value="ShKT"/>
    <property type="match status" value="1"/>
</dbReference>
<evidence type="ECO:0000256" key="2">
    <source>
        <dbReference type="SAM" id="SignalP"/>
    </source>
</evidence>
<feature type="domain" description="ShKT" evidence="3">
    <location>
        <begin position="59"/>
        <end position="105"/>
    </location>
</feature>
<name>A0A2G9V204_TELCI</name>
<feature type="chain" id="PRO_5013742227" evidence="2">
    <location>
        <begin position="21"/>
        <end position="163"/>
    </location>
</feature>
<evidence type="ECO:0000313" key="5">
    <source>
        <dbReference type="Proteomes" id="UP000230423"/>
    </source>
</evidence>
<keyword evidence="5" id="KW-1185">Reference proteome</keyword>
<organism evidence="4 5">
    <name type="scientific">Teladorsagia circumcincta</name>
    <name type="common">Brown stomach worm</name>
    <name type="synonym">Ostertagia circumcincta</name>
    <dbReference type="NCBI Taxonomy" id="45464"/>
    <lineage>
        <taxon>Eukaryota</taxon>
        <taxon>Metazoa</taxon>
        <taxon>Ecdysozoa</taxon>
        <taxon>Nematoda</taxon>
        <taxon>Chromadorea</taxon>
        <taxon>Rhabditida</taxon>
        <taxon>Rhabditina</taxon>
        <taxon>Rhabditomorpha</taxon>
        <taxon>Strongyloidea</taxon>
        <taxon>Trichostrongylidae</taxon>
        <taxon>Teladorsagia</taxon>
    </lineage>
</organism>
<dbReference type="AlphaFoldDB" id="A0A2G9V204"/>
<feature type="signal peptide" evidence="2">
    <location>
        <begin position="1"/>
        <end position="20"/>
    </location>
</feature>